<evidence type="ECO:0000313" key="2">
    <source>
        <dbReference type="Proteomes" id="UP000652761"/>
    </source>
</evidence>
<comment type="caution">
    <text evidence="1">The sequence shown here is derived from an EMBL/GenBank/DDBJ whole genome shotgun (WGS) entry which is preliminary data.</text>
</comment>
<evidence type="ECO:0000313" key="1">
    <source>
        <dbReference type="EMBL" id="MQM19102.1"/>
    </source>
</evidence>
<keyword evidence="2" id="KW-1185">Reference proteome</keyword>
<reference evidence="1" key="1">
    <citation type="submission" date="2017-07" db="EMBL/GenBank/DDBJ databases">
        <title>Taro Niue Genome Assembly and Annotation.</title>
        <authorList>
            <person name="Atibalentja N."/>
            <person name="Keating K."/>
            <person name="Fields C.J."/>
        </authorList>
    </citation>
    <scope>NUCLEOTIDE SEQUENCE</scope>
    <source>
        <strain evidence="1">Niue_2</strain>
        <tissue evidence="1">Leaf</tissue>
    </source>
</reference>
<accession>A0A843XIN4</accession>
<protein>
    <submittedName>
        <fullName evidence="1">Uncharacterized protein</fullName>
    </submittedName>
</protein>
<sequence>MTDLGVAGQLFDHTAVLRAGSGGWMSAAVARSHRSLKELEQLCGQHQGSRKLGRSTT</sequence>
<dbReference type="AlphaFoldDB" id="A0A843XIN4"/>
<gene>
    <name evidence="1" type="ORF">Taro_052103</name>
</gene>
<organism evidence="1 2">
    <name type="scientific">Colocasia esculenta</name>
    <name type="common">Wild taro</name>
    <name type="synonym">Arum esculentum</name>
    <dbReference type="NCBI Taxonomy" id="4460"/>
    <lineage>
        <taxon>Eukaryota</taxon>
        <taxon>Viridiplantae</taxon>
        <taxon>Streptophyta</taxon>
        <taxon>Embryophyta</taxon>
        <taxon>Tracheophyta</taxon>
        <taxon>Spermatophyta</taxon>
        <taxon>Magnoliopsida</taxon>
        <taxon>Liliopsida</taxon>
        <taxon>Araceae</taxon>
        <taxon>Aroideae</taxon>
        <taxon>Colocasieae</taxon>
        <taxon>Colocasia</taxon>
    </lineage>
</organism>
<name>A0A843XIN4_COLES</name>
<proteinExistence type="predicted"/>
<dbReference type="Proteomes" id="UP000652761">
    <property type="component" value="Unassembled WGS sequence"/>
</dbReference>
<dbReference type="EMBL" id="NMUH01008664">
    <property type="protein sequence ID" value="MQM19102.1"/>
    <property type="molecule type" value="Genomic_DNA"/>
</dbReference>